<dbReference type="GO" id="GO:0000976">
    <property type="term" value="F:transcription cis-regulatory region binding"/>
    <property type="evidence" value="ECO:0007669"/>
    <property type="project" value="TreeGrafter"/>
</dbReference>
<evidence type="ECO:0000256" key="1">
    <source>
        <dbReference type="ARBA" id="ARBA00004496"/>
    </source>
</evidence>
<keyword evidence="5 9" id="KW-0862">Zinc</keyword>
<dbReference type="SUPFAM" id="SSF46785">
    <property type="entry name" value="Winged helix' DNA-binding domain"/>
    <property type="match status" value="1"/>
</dbReference>
<evidence type="ECO:0000256" key="10">
    <source>
        <dbReference type="PIRSR" id="PIRSR602481-2"/>
    </source>
</evidence>
<reference evidence="11 12" key="1">
    <citation type="submission" date="2019-05" db="EMBL/GenBank/DDBJ databases">
        <title>Culicoidintestinum kansasii gen. nov., sp. nov. from the gastrointestinal tract of the biting midge, Culicoides sonorensis.</title>
        <authorList>
            <person name="Neupane S."/>
            <person name="Ghosh A."/>
            <person name="Gunther S."/>
            <person name="Martin K."/>
            <person name="Zurek L."/>
        </authorList>
    </citation>
    <scope>NUCLEOTIDE SEQUENCE [LARGE SCALE GENOMIC DNA]</scope>
    <source>
        <strain evidence="11 12">CS-1</strain>
    </source>
</reference>
<comment type="cofactor">
    <cofactor evidence="10">
        <name>Mn(2+)</name>
        <dbReference type="ChEBI" id="CHEBI:29035"/>
    </cofactor>
    <cofactor evidence="10">
        <name>Fe(2+)</name>
        <dbReference type="ChEBI" id="CHEBI:29033"/>
    </cofactor>
    <text evidence="10">Binds 1 Mn(2+) or Fe(2+) ion per subunit.</text>
</comment>
<dbReference type="FunCoup" id="A0A5R8QF11">
    <property type="interactions" value="10"/>
</dbReference>
<feature type="binding site" evidence="9">
    <location>
        <position position="149"/>
    </location>
    <ligand>
        <name>Zn(2+)</name>
        <dbReference type="ChEBI" id="CHEBI:29105"/>
    </ligand>
</feature>
<accession>A0A5R8QF11</accession>
<dbReference type="GO" id="GO:0005737">
    <property type="term" value="C:cytoplasm"/>
    <property type="evidence" value="ECO:0007669"/>
    <property type="project" value="UniProtKB-SubCell"/>
</dbReference>
<evidence type="ECO:0000313" key="12">
    <source>
        <dbReference type="Proteomes" id="UP000306912"/>
    </source>
</evidence>
<dbReference type="Gene3D" id="1.10.10.10">
    <property type="entry name" value="Winged helix-like DNA-binding domain superfamily/Winged helix DNA-binding domain"/>
    <property type="match status" value="1"/>
</dbReference>
<dbReference type="PANTHER" id="PTHR33202:SF1">
    <property type="entry name" value="FERRIC UPTAKE REGULATION PROTEIN"/>
    <property type="match status" value="1"/>
</dbReference>
<feature type="binding site" evidence="9">
    <location>
        <position position="111"/>
    </location>
    <ligand>
        <name>Zn(2+)</name>
        <dbReference type="ChEBI" id="CHEBI:29105"/>
    </ligand>
</feature>
<dbReference type="OrthoDB" id="8659436at2"/>
<keyword evidence="3" id="KW-0963">Cytoplasm</keyword>
<keyword evidence="6" id="KW-0805">Transcription regulation</keyword>
<dbReference type="Pfam" id="PF01475">
    <property type="entry name" value="FUR"/>
    <property type="match status" value="1"/>
</dbReference>
<comment type="similarity">
    <text evidence="2">Belongs to the Fur family.</text>
</comment>
<evidence type="ECO:0000313" key="11">
    <source>
        <dbReference type="EMBL" id="TLG76621.1"/>
    </source>
</evidence>
<dbReference type="GO" id="GO:0003700">
    <property type="term" value="F:DNA-binding transcription factor activity"/>
    <property type="evidence" value="ECO:0007669"/>
    <property type="project" value="InterPro"/>
</dbReference>
<evidence type="ECO:0000256" key="7">
    <source>
        <dbReference type="ARBA" id="ARBA00023125"/>
    </source>
</evidence>
<evidence type="ECO:0000256" key="3">
    <source>
        <dbReference type="ARBA" id="ARBA00022490"/>
    </source>
</evidence>
<dbReference type="EMBL" id="VBWP01000002">
    <property type="protein sequence ID" value="TLG76621.1"/>
    <property type="molecule type" value="Genomic_DNA"/>
</dbReference>
<dbReference type="GO" id="GO:1900376">
    <property type="term" value="P:regulation of secondary metabolite biosynthetic process"/>
    <property type="evidence" value="ECO:0007669"/>
    <property type="project" value="TreeGrafter"/>
</dbReference>
<comment type="subcellular location">
    <subcellularLocation>
        <location evidence="1">Cytoplasm</location>
    </subcellularLocation>
</comment>
<evidence type="ECO:0000256" key="2">
    <source>
        <dbReference type="ARBA" id="ARBA00007957"/>
    </source>
</evidence>
<keyword evidence="10" id="KW-0408">Iron</keyword>
<dbReference type="InParanoid" id="A0A5R8QF11"/>
<dbReference type="GO" id="GO:0008270">
    <property type="term" value="F:zinc ion binding"/>
    <property type="evidence" value="ECO:0007669"/>
    <property type="project" value="TreeGrafter"/>
</dbReference>
<dbReference type="InterPro" id="IPR036388">
    <property type="entry name" value="WH-like_DNA-bd_sf"/>
</dbReference>
<dbReference type="InterPro" id="IPR036390">
    <property type="entry name" value="WH_DNA-bd_sf"/>
</dbReference>
<dbReference type="PANTHER" id="PTHR33202">
    <property type="entry name" value="ZINC UPTAKE REGULATION PROTEIN"/>
    <property type="match status" value="1"/>
</dbReference>
<dbReference type="Gene3D" id="3.30.1490.190">
    <property type="match status" value="1"/>
</dbReference>
<evidence type="ECO:0000256" key="8">
    <source>
        <dbReference type="ARBA" id="ARBA00023163"/>
    </source>
</evidence>
<name>A0A5R8QF11_9FIRM</name>
<dbReference type="GO" id="GO:0045892">
    <property type="term" value="P:negative regulation of DNA-templated transcription"/>
    <property type="evidence" value="ECO:0007669"/>
    <property type="project" value="TreeGrafter"/>
</dbReference>
<feature type="binding site" evidence="10">
    <location>
        <position position="127"/>
    </location>
    <ligand>
        <name>Fe cation</name>
        <dbReference type="ChEBI" id="CHEBI:24875"/>
    </ligand>
</feature>
<dbReference type="CDD" id="cd07153">
    <property type="entry name" value="Fur_like"/>
    <property type="match status" value="1"/>
</dbReference>
<dbReference type="AlphaFoldDB" id="A0A5R8QF11"/>
<feature type="binding site" evidence="9">
    <location>
        <position position="114"/>
    </location>
    <ligand>
        <name>Zn(2+)</name>
        <dbReference type="ChEBI" id="CHEBI:29105"/>
    </ligand>
</feature>
<dbReference type="Proteomes" id="UP000306912">
    <property type="component" value="Unassembled WGS sequence"/>
</dbReference>
<evidence type="ECO:0000256" key="6">
    <source>
        <dbReference type="ARBA" id="ARBA00023015"/>
    </source>
</evidence>
<dbReference type="InterPro" id="IPR002481">
    <property type="entry name" value="FUR"/>
</dbReference>
<keyword evidence="8" id="KW-0804">Transcription</keyword>
<proteinExistence type="inferred from homology"/>
<evidence type="ECO:0000256" key="4">
    <source>
        <dbReference type="ARBA" id="ARBA00022491"/>
    </source>
</evidence>
<comment type="caution">
    <text evidence="11">The sequence shown here is derived from an EMBL/GenBank/DDBJ whole genome shotgun (WGS) entry which is preliminary data.</text>
</comment>
<sequence>MWYNWFILVTEVLITMDLEQIKELISNSGKKITDQRIALSEIFLRHPHQYLSAKKIRKMLEEEYNFVMSFDTIYNNLYMFRDLRIIEEQVFHTEAQYCLNHSLHPHHHIICTKCGKKEDIEDLCPHEELEARYPNYLIINHIFEVYGICDECQQKAE</sequence>
<keyword evidence="9" id="KW-0479">Metal-binding</keyword>
<gene>
    <name evidence="11" type="ORF">FEZ08_03105</name>
</gene>
<evidence type="ECO:0000256" key="5">
    <source>
        <dbReference type="ARBA" id="ARBA00022833"/>
    </source>
</evidence>
<comment type="cofactor">
    <cofactor evidence="9">
        <name>Zn(2+)</name>
        <dbReference type="ChEBI" id="CHEBI:29105"/>
    </cofactor>
    <text evidence="9">Binds 1 zinc ion per subunit.</text>
</comment>
<keyword evidence="4" id="KW-0678">Repressor</keyword>
<feature type="binding site" evidence="10">
    <location>
        <position position="141"/>
    </location>
    <ligand>
        <name>Fe cation</name>
        <dbReference type="ChEBI" id="CHEBI:24875"/>
    </ligand>
</feature>
<keyword evidence="12" id="KW-1185">Reference proteome</keyword>
<dbReference type="InterPro" id="IPR043135">
    <property type="entry name" value="Fur_C"/>
</dbReference>
<keyword evidence="7" id="KW-0238">DNA-binding</keyword>
<organism evidence="11 12">
    <name type="scientific">Culicoidibacter larvae</name>
    <dbReference type="NCBI Taxonomy" id="2579976"/>
    <lineage>
        <taxon>Bacteria</taxon>
        <taxon>Bacillati</taxon>
        <taxon>Bacillota</taxon>
        <taxon>Culicoidibacteria</taxon>
        <taxon>Culicoidibacterales</taxon>
        <taxon>Culicoidibacteraceae</taxon>
        <taxon>Culicoidibacter</taxon>
    </lineage>
</organism>
<feature type="binding site" evidence="9">
    <location>
        <position position="152"/>
    </location>
    <ligand>
        <name>Zn(2+)</name>
        <dbReference type="ChEBI" id="CHEBI:29105"/>
    </ligand>
</feature>
<evidence type="ECO:0000256" key="9">
    <source>
        <dbReference type="PIRSR" id="PIRSR602481-1"/>
    </source>
</evidence>
<protein>
    <submittedName>
        <fullName evidence="11">Transcriptional repressor</fullName>
    </submittedName>
</protein>